<accession>A0A1N6RN80</accession>
<dbReference type="GO" id="GO:0000271">
    <property type="term" value="P:polysaccharide biosynthetic process"/>
    <property type="evidence" value="ECO:0007669"/>
    <property type="project" value="TreeGrafter"/>
</dbReference>
<dbReference type="Gene3D" id="3.90.1150.10">
    <property type="entry name" value="Aspartate Aminotransferase, domain 1"/>
    <property type="match status" value="1"/>
</dbReference>
<evidence type="ECO:0000313" key="5">
    <source>
        <dbReference type="Proteomes" id="UP000185669"/>
    </source>
</evidence>
<dbReference type="CDD" id="cd00616">
    <property type="entry name" value="AHBA_syn"/>
    <property type="match status" value="1"/>
</dbReference>
<evidence type="ECO:0000313" key="4">
    <source>
        <dbReference type="EMBL" id="SIQ30261.1"/>
    </source>
</evidence>
<dbReference type="InterPro" id="IPR020026">
    <property type="entry name" value="PseC"/>
</dbReference>
<dbReference type="STRING" id="56779.SAMN05421834_10357"/>
<dbReference type="OrthoDB" id="9810913at2"/>
<dbReference type="EMBL" id="FTNC01000003">
    <property type="protein sequence ID" value="SIQ30261.1"/>
    <property type="molecule type" value="Genomic_DNA"/>
</dbReference>
<keyword evidence="5" id="KW-1185">Reference proteome</keyword>
<dbReference type="RefSeq" id="WP_076543914.1">
    <property type="nucleotide sequence ID" value="NZ_FTNC01000003.1"/>
</dbReference>
<dbReference type="InterPro" id="IPR015421">
    <property type="entry name" value="PyrdxlP-dep_Trfase_major"/>
</dbReference>
<name>A0A1N6RN80_9FIRM</name>
<feature type="active site" description="Proton acceptor" evidence="1">
    <location>
        <position position="184"/>
    </location>
</feature>
<dbReference type="InterPro" id="IPR000653">
    <property type="entry name" value="DegT/StrS_aminotransferase"/>
</dbReference>
<dbReference type="PIRSF" id="PIRSF000390">
    <property type="entry name" value="PLP_StrS"/>
    <property type="match status" value="1"/>
</dbReference>
<evidence type="ECO:0000256" key="2">
    <source>
        <dbReference type="PIRSR" id="PIRSR000390-2"/>
    </source>
</evidence>
<dbReference type="InterPro" id="IPR015424">
    <property type="entry name" value="PyrdxlP-dep_Trfase"/>
</dbReference>
<proteinExistence type="inferred from homology"/>
<dbReference type="GO" id="GO:0030170">
    <property type="term" value="F:pyridoxal phosphate binding"/>
    <property type="evidence" value="ECO:0007669"/>
    <property type="project" value="TreeGrafter"/>
</dbReference>
<feature type="modified residue" description="N6-(pyridoxal phosphate)lysine" evidence="2">
    <location>
        <position position="184"/>
    </location>
</feature>
<dbReference type="PANTHER" id="PTHR30244">
    <property type="entry name" value="TRANSAMINASE"/>
    <property type="match status" value="1"/>
</dbReference>
<organism evidence="4 5">
    <name type="scientific">Halanaerobium kushneri</name>
    <dbReference type="NCBI Taxonomy" id="56779"/>
    <lineage>
        <taxon>Bacteria</taxon>
        <taxon>Bacillati</taxon>
        <taxon>Bacillota</taxon>
        <taxon>Clostridia</taxon>
        <taxon>Halanaerobiales</taxon>
        <taxon>Halanaerobiaceae</taxon>
        <taxon>Halanaerobium</taxon>
    </lineage>
</organism>
<dbReference type="SUPFAM" id="SSF53383">
    <property type="entry name" value="PLP-dependent transferases"/>
    <property type="match status" value="1"/>
</dbReference>
<reference evidence="5" key="1">
    <citation type="submission" date="2017-01" db="EMBL/GenBank/DDBJ databases">
        <authorList>
            <person name="Varghese N."/>
            <person name="Submissions S."/>
        </authorList>
    </citation>
    <scope>NUCLEOTIDE SEQUENCE [LARGE SCALE GENOMIC DNA]</scope>
    <source>
        <strain evidence="5">ATCC 700103</strain>
    </source>
</reference>
<protein>
    <submittedName>
        <fullName evidence="4">UDP-4-amino-4,6-dideoxy-N-acetyl-beta-L-altrosamine transaminase</fullName>
    </submittedName>
</protein>
<dbReference type="NCBIfam" id="TIGR03588">
    <property type="entry name" value="PseC"/>
    <property type="match status" value="1"/>
</dbReference>
<dbReference type="AlphaFoldDB" id="A0A1N6RN80"/>
<sequence length="386" mass="43944">MTEEFIPYGSQWLDEQDLEAVVETLKSDYLTTGPKINEFEEKFADYVDAEYAVAIANGTAALHAATYAAGIGEGDEVITTPITFAASANSILYHNATPVFADVDPDTYNIDPESIEEKITDKTKAIIPVHYTGQPCEMDEIMEIADKYNLTVIADGAHAVGAEYKGQKVGSVADMTTFSFHPVKHITTGEGGMITTDSKDLYDILIKFRTHGITKESSEYINESHGPWYHEQQKLGYNYRITDIQCALGISQLEKIDKFLTRRREIVEEYNKAFSDFEGIIIPEQLRNTNSAWHLYVIQLDLEKLSADRKEIFKDLRNKNLGVNVHYIPVYYHPYYQELGYEKGICPNAENLYERIITIPLYPKMSDQQVEEVINRAKEVIRKYQK</sequence>
<dbReference type="InterPro" id="IPR015422">
    <property type="entry name" value="PyrdxlP-dep_Trfase_small"/>
</dbReference>
<dbReference type="PANTHER" id="PTHR30244:SF34">
    <property type="entry name" value="DTDP-4-AMINO-4,6-DIDEOXYGALACTOSE TRANSAMINASE"/>
    <property type="match status" value="1"/>
</dbReference>
<dbReference type="GO" id="GO:0008483">
    <property type="term" value="F:transaminase activity"/>
    <property type="evidence" value="ECO:0007669"/>
    <property type="project" value="TreeGrafter"/>
</dbReference>
<dbReference type="Pfam" id="PF01041">
    <property type="entry name" value="DegT_DnrJ_EryC1"/>
    <property type="match status" value="1"/>
</dbReference>
<dbReference type="Gene3D" id="3.40.640.10">
    <property type="entry name" value="Type I PLP-dependent aspartate aminotransferase-like (Major domain)"/>
    <property type="match status" value="1"/>
</dbReference>
<keyword evidence="2 3" id="KW-0663">Pyridoxal phosphate</keyword>
<evidence type="ECO:0000256" key="1">
    <source>
        <dbReference type="PIRSR" id="PIRSR000390-1"/>
    </source>
</evidence>
<dbReference type="Proteomes" id="UP000185669">
    <property type="component" value="Unassembled WGS sequence"/>
</dbReference>
<comment type="similarity">
    <text evidence="3">Belongs to the DegT/DnrJ/EryC1 family.</text>
</comment>
<gene>
    <name evidence="4" type="ORF">SAMN05421834_10357</name>
</gene>
<evidence type="ECO:0000256" key="3">
    <source>
        <dbReference type="RuleBase" id="RU004508"/>
    </source>
</evidence>